<reference evidence="2" key="2">
    <citation type="journal article" date="2023" name="IMA Fungus">
        <title>Comparative genomic study of the Penicillium genus elucidates a diverse pangenome and 15 lateral gene transfer events.</title>
        <authorList>
            <person name="Petersen C."/>
            <person name="Sorensen T."/>
            <person name="Nielsen M.R."/>
            <person name="Sondergaard T.E."/>
            <person name="Sorensen J.L."/>
            <person name="Fitzpatrick D.A."/>
            <person name="Frisvad J.C."/>
            <person name="Nielsen K.L."/>
        </authorList>
    </citation>
    <scope>NUCLEOTIDE SEQUENCE</scope>
    <source>
        <strain evidence="2">IBT 3081</strain>
    </source>
</reference>
<evidence type="ECO:0000256" key="1">
    <source>
        <dbReference type="SAM" id="MobiDB-lite"/>
    </source>
</evidence>
<proteinExistence type="predicted"/>
<feature type="compositionally biased region" description="Basic and acidic residues" evidence="1">
    <location>
        <begin position="28"/>
        <end position="42"/>
    </location>
</feature>
<dbReference type="GeneID" id="81464168"/>
<sequence length="82" mass="8999">MERAKTTTPTGTEILLDVYLQWIRPATRSDHDHDHDHEKDADPSPDNESTGLSTKAGVSRDSRERSGGSNSRELGPLRGAVD</sequence>
<dbReference type="RefSeq" id="XP_056581235.1">
    <property type="nucleotide sequence ID" value="XM_056724985.1"/>
</dbReference>
<gene>
    <name evidence="2" type="ORF">N7517_007255</name>
</gene>
<dbReference type="AlphaFoldDB" id="A0A9W9VC47"/>
<reference evidence="2" key="1">
    <citation type="submission" date="2022-12" db="EMBL/GenBank/DDBJ databases">
        <authorList>
            <person name="Petersen C."/>
        </authorList>
    </citation>
    <scope>NUCLEOTIDE SEQUENCE</scope>
    <source>
        <strain evidence="2">IBT 3081</strain>
    </source>
</reference>
<protein>
    <submittedName>
        <fullName evidence="2">Uncharacterized protein</fullName>
    </submittedName>
</protein>
<evidence type="ECO:0000313" key="2">
    <source>
        <dbReference type="EMBL" id="KAJ5375249.1"/>
    </source>
</evidence>
<keyword evidence="3" id="KW-1185">Reference proteome</keyword>
<feature type="region of interest" description="Disordered" evidence="1">
    <location>
        <begin position="28"/>
        <end position="82"/>
    </location>
</feature>
<organism evidence="2 3">
    <name type="scientific">Penicillium concentricum</name>
    <dbReference type="NCBI Taxonomy" id="293559"/>
    <lineage>
        <taxon>Eukaryota</taxon>
        <taxon>Fungi</taxon>
        <taxon>Dikarya</taxon>
        <taxon>Ascomycota</taxon>
        <taxon>Pezizomycotina</taxon>
        <taxon>Eurotiomycetes</taxon>
        <taxon>Eurotiomycetidae</taxon>
        <taxon>Eurotiales</taxon>
        <taxon>Aspergillaceae</taxon>
        <taxon>Penicillium</taxon>
    </lineage>
</organism>
<comment type="caution">
    <text evidence="2">The sequence shown here is derived from an EMBL/GenBank/DDBJ whole genome shotgun (WGS) entry which is preliminary data.</text>
</comment>
<accession>A0A9W9VC47</accession>
<evidence type="ECO:0000313" key="3">
    <source>
        <dbReference type="Proteomes" id="UP001147752"/>
    </source>
</evidence>
<name>A0A9W9VC47_9EURO</name>
<dbReference type="EMBL" id="JAPZBT010000002">
    <property type="protein sequence ID" value="KAJ5375249.1"/>
    <property type="molecule type" value="Genomic_DNA"/>
</dbReference>
<dbReference type="Proteomes" id="UP001147752">
    <property type="component" value="Unassembled WGS sequence"/>
</dbReference>